<dbReference type="SUPFAM" id="SSF55729">
    <property type="entry name" value="Acyl-CoA N-acyltransferases (Nat)"/>
    <property type="match status" value="1"/>
</dbReference>
<evidence type="ECO:0000313" key="3">
    <source>
        <dbReference type="Proteomes" id="UP001157091"/>
    </source>
</evidence>
<proteinExistence type="predicted"/>
<dbReference type="EMBL" id="BSUK01000001">
    <property type="protein sequence ID" value="GMA24079.1"/>
    <property type="molecule type" value="Genomic_DNA"/>
</dbReference>
<dbReference type="RefSeq" id="WP_284292965.1">
    <property type="nucleotide sequence ID" value="NZ_BSUK01000001.1"/>
</dbReference>
<accession>A0ABQ6I2R0</accession>
<gene>
    <name evidence="2" type="ORF">GCM10025864_18380</name>
</gene>
<comment type="caution">
    <text evidence="2">The sequence shown here is derived from an EMBL/GenBank/DDBJ whole genome shotgun (WGS) entry which is preliminary data.</text>
</comment>
<sequence>MLTGDSPHTPEPPPGPGALEPATGVGRAPAADAGVRFAVGHGFTLEQVARHSVLDLPVDSDHLHALRAGAEAAAGPDYQVHVWTDEVPDEHLAGIAVLQTRMSTDAPSGGLDFQEDPWDAERVRDAFARTLASGAHPVVCAVEHVPTGTLAGFTVVSLPDRRPAVVFQEDTLVLREHRGHRLGMLVKATLLAELARTRPAAERVHTWNAQENDAMLGINVALGFRPAGIDAEWQRAG</sequence>
<organism evidence="2 3">
    <name type="scientific">Luteimicrobium album</name>
    <dbReference type="NCBI Taxonomy" id="1054550"/>
    <lineage>
        <taxon>Bacteria</taxon>
        <taxon>Bacillati</taxon>
        <taxon>Actinomycetota</taxon>
        <taxon>Actinomycetes</taxon>
        <taxon>Micrococcales</taxon>
        <taxon>Luteimicrobium</taxon>
    </lineage>
</organism>
<protein>
    <recommendedName>
        <fullName evidence="4">N-acetyltransferase domain-containing protein</fullName>
    </recommendedName>
</protein>
<feature type="region of interest" description="Disordered" evidence="1">
    <location>
        <begin position="1"/>
        <end position="26"/>
    </location>
</feature>
<name>A0ABQ6I2R0_9MICO</name>
<evidence type="ECO:0000313" key="2">
    <source>
        <dbReference type="EMBL" id="GMA24079.1"/>
    </source>
</evidence>
<keyword evidence="3" id="KW-1185">Reference proteome</keyword>
<reference evidence="3" key="1">
    <citation type="journal article" date="2019" name="Int. J. Syst. Evol. Microbiol.">
        <title>The Global Catalogue of Microorganisms (GCM) 10K type strain sequencing project: providing services to taxonomists for standard genome sequencing and annotation.</title>
        <authorList>
            <consortium name="The Broad Institute Genomics Platform"/>
            <consortium name="The Broad Institute Genome Sequencing Center for Infectious Disease"/>
            <person name="Wu L."/>
            <person name="Ma J."/>
        </authorList>
    </citation>
    <scope>NUCLEOTIDE SEQUENCE [LARGE SCALE GENOMIC DNA]</scope>
    <source>
        <strain evidence="3">NBRC 106348</strain>
    </source>
</reference>
<dbReference type="Proteomes" id="UP001157091">
    <property type="component" value="Unassembled WGS sequence"/>
</dbReference>
<evidence type="ECO:0000256" key="1">
    <source>
        <dbReference type="SAM" id="MobiDB-lite"/>
    </source>
</evidence>
<dbReference type="Gene3D" id="3.40.630.30">
    <property type="match status" value="1"/>
</dbReference>
<evidence type="ECO:0008006" key="4">
    <source>
        <dbReference type="Google" id="ProtNLM"/>
    </source>
</evidence>
<dbReference type="InterPro" id="IPR016181">
    <property type="entry name" value="Acyl_CoA_acyltransferase"/>
</dbReference>